<sequence length="138" mass="15556">MHAYVPPQHPSAQFSTVHNWLNALCRRDFDAFGKLITDDYKHSVLPGSKGPVASNKEEGIAFAEKAMKPFKSVEFEIYAVNEAPGSIWIHLMLHAVSNDDKPFSSEYIHLFTLEEGPSPKICVMDEFVDTKKLADLFE</sequence>
<evidence type="ECO:0000313" key="2">
    <source>
        <dbReference type="EMBL" id="ETW75751.1"/>
    </source>
</evidence>
<evidence type="ECO:0000313" key="3">
    <source>
        <dbReference type="Proteomes" id="UP000030671"/>
    </source>
</evidence>
<reference evidence="2 3" key="1">
    <citation type="journal article" date="2012" name="New Phytol.">
        <title>Insight into trade-off between wood decay and parasitism from the genome of a fungal forest pathogen.</title>
        <authorList>
            <person name="Olson A."/>
            <person name="Aerts A."/>
            <person name="Asiegbu F."/>
            <person name="Belbahri L."/>
            <person name="Bouzid O."/>
            <person name="Broberg A."/>
            <person name="Canback B."/>
            <person name="Coutinho P.M."/>
            <person name="Cullen D."/>
            <person name="Dalman K."/>
            <person name="Deflorio G."/>
            <person name="van Diepen L.T."/>
            <person name="Dunand C."/>
            <person name="Duplessis S."/>
            <person name="Durling M."/>
            <person name="Gonthier P."/>
            <person name="Grimwood J."/>
            <person name="Fossdal C.G."/>
            <person name="Hansson D."/>
            <person name="Henrissat B."/>
            <person name="Hietala A."/>
            <person name="Himmelstrand K."/>
            <person name="Hoffmeister D."/>
            <person name="Hogberg N."/>
            <person name="James T.Y."/>
            <person name="Karlsson M."/>
            <person name="Kohler A."/>
            <person name="Kues U."/>
            <person name="Lee Y.H."/>
            <person name="Lin Y.C."/>
            <person name="Lind M."/>
            <person name="Lindquist E."/>
            <person name="Lombard V."/>
            <person name="Lucas S."/>
            <person name="Lunden K."/>
            <person name="Morin E."/>
            <person name="Murat C."/>
            <person name="Park J."/>
            <person name="Raffaello T."/>
            <person name="Rouze P."/>
            <person name="Salamov A."/>
            <person name="Schmutz J."/>
            <person name="Solheim H."/>
            <person name="Stahlberg J."/>
            <person name="Velez H."/>
            <person name="de Vries R.P."/>
            <person name="Wiebenga A."/>
            <person name="Woodward S."/>
            <person name="Yakovlev I."/>
            <person name="Garbelotto M."/>
            <person name="Martin F."/>
            <person name="Grigoriev I.V."/>
            <person name="Stenlid J."/>
        </authorList>
    </citation>
    <scope>NUCLEOTIDE SEQUENCE [LARGE SCALE GENOMIC DNA]</scope>
    <source>
        <strain evidence="2 3">TC 32-1</strain>
    </source>
</reference>
<dbReference type="HOGENOM" id="CLU_1896493_0_0_1"/>
<gene>
    <name evidence="2" type="ORF">HETIRDRAFT_119119</name>
</gene>
<dbReference type="EMBL" id="KI925465">
    <property type="protein sequence ID" value="ETW75751.1"/>
    <property type="molecule type" value="Genomic_DNA"/>
</dbReference>
<dbReference type="InParanoid" id="W4JS94"/>
<proteinExistence type="predicted"/>
<dbReference type="KEGG" id="hir:HETIRDRAFT_119119"/>
<dbReference type="Gene3D" id="3.10.450.50">
    <property type="match status" value="1"/>
</dbReference>
<dbReference type="Proteomes" id="UP000030671">
    <property type="component" value="Unassembled WGS sequence"/>
</dbReference>
<dbReference type="SUPFAM" id="SSF54427">
    <property type="entry name" value="NTF2-like"/>
    <property type="match status" value="1"/>
</dbReference>
<dbReference type="OrthoDB" id="3758478at2759"/>
<keyword evidence="3" id="KW-1185">Reference proteome</keyword>
<organism evidence="2 3">
    <name type="scientific">Heterobasidion irregulare (strain TC 32-1)</name>
    <dbReference type="NCBI Taxonomy" id="747525"/>
    <lineage>
        <taxon>Eukaryota</taxon>
        <taxon>Fungi</taxon>
        <taxon>Dikarya</taxon>
        <taxon>Basidiomycota</taxon>
        <taxon>Agaricomycotina</taxon>
        <taxon>Agaricomycetes</taxon>
        <taxon>Russulales</taxon>
        <taxon>Bondarzewiaceae</taxon>
        <taxon>Heterobasidion</taxon>
        <taxon>Heterobasidion annosum species complex</taxon>
    </lineage>
</organism>
<evidence type="ECO:0000259" key="1">
    <source>
        <dbReference type="Pfam" id="PF12680"/>
    </source>
</evidence>
<dbReference type="AlphaFoldDB" id="W4JS94"/>
<protein>
    <recommendedName>
        <fullName evidence="1">SnoaL-like domain-containing protein</fullName>
    </recommendedName>
</protein>
<dbReference type="Pfam" id="PF12680">
    <property type="entry name" value="SnoaL_2"/>
    <property type="match status" value="1"/>
</dbReference>
<feature type="domain" description="SnoaL-like" evidence="1">
    <location>
        <begin position="17"/>
        <end position="116"/>
    </location>
</feature>
<dbReference type="InterPro" id="IPR032710">
    <property type="entry name" value="NTF2-like_dom_sf"/>
</dbReference>
<dbReference type="GeneID" id="20666632"/>
<dbReference type="RefSeq" id="XP_009552009.1">
    <property type="nucleotide sequence ID" value="XM_009553714.1"/>
</dbReference>
<dbReference type="InterPro" id="IPR037401">
    <property type="entry name" value="SnoaL-like"/>
</dbReference>
<name>W4JS94_HETIT</name>
<dbReference type="STRING" id="747525.W4JS94"/>
<accession>W4JS94</accession>